<evidence type="ECO:0000313" key="2">
    <source>
        <dbReference type="EMBL" id="GFO50632.1"/>
    </source>
</evidence>
<protein>
    <submittedName>
        <fullName evidence="2">Uncharacterized protein</fullName>
    </submittedName>
</protein>
<proteinExistence type="predicted"/>
<dbReference type="AlphaFoldDB" id="A0AAV4E324"/>
<sequence>MLKKIFQQQRKHLEKAHAQQQETEEVEVYKSTPDQPEASPQRVPEQSAQESFPSTSREPETLPLPPPREYISPHQLHHLPPQLLRSPP</sequence>
<name>A0AAV4E324_9GAST</name>
<accession>A0AAV4E324</accession>
<dbReference type="EMBL" id="BLXT01008617">
    <property type="protein sequence ID" value="GFO50632.1"/>
    <property type="molecule type" value="Genomic_DNA"/>
</dbReference>
<evidence type="ECO:0000256" key="1">
    <source>
        <dbReference type="SAM" id="MobiDB-lite"/>
    </source>
</evidence>
<organism evidence="2 3">
    <name type="scientific">Plakobranchus ocellatus</name>
    <dbReference type="NCBI Taxonomy" id="259542"/>
    <lineage>
        <taxon>Eukaryota</taxon>
        <taxon>Metazoa</taxon>
        <taxon>Spiralia</taxon>
        <taxon>Lophotrochozoa</taxon>
        <taxon>Mollusca</taxon>
        <taxon>Gastropoda</taxon>
        <taxon>Heterobranchia</taxon>
        <taxon>Euthyneura</taxon>
        <taxon>Panpulmonata</taxon>
        <taxon>Sacoglossa</taxon>
        <taxon>Placobranchoidea</taxon>
        <taxon>Plakobranchidae</taxon>
        <taxon>Plakobranchus</taxon>
    </lineage>
</organism>
<feature type="compositionally biased region" description="Low complexity" evidence="1">
    <location>
        <begin position="78"/>
        <end position="88"/>
    </location>
</feature>
<evidence type="ECO:0000313" key="3">
    <source>
        <dbReference type="Proteomes" id="UP000735302"/>
    </source>
</evidence>
<comment type="caution">
    <text evidence="2">The sequence shown here is derived from an EMBL/GenBank/DDBJ whole genome shotgun (WGS) entry which is preliminary data.</text>
</comment>
<reference evidence="2 3" key="1">
    <citation type="journal article" date="2021" name="Elife">
        <title>Chloroplast acquisition without the gene transfer in kleptoplastic sea slugs, Plakobranchus ocellatus.</title>
        <authorList>
            <person name="Maeda T."/>
            <person name="Takahashi S."/>
            <person name="Yoshida T."/>
            <person name="Shimamura S."/>
            <person name="Takaki Y."/>
            <person name="Nagai Y."/>
            <person name="Toyoda A."/>
            <person name="Suzuki Y."/>
            <person name="Arimoto A."/>
            <person name="Ishii H."/>
            <person name="Satoh N."/>
            <person name="Nishiyama T."/>
            <person name="Hasebe M."/>
            <person name="Maruyama T."/>
            <person name="Minagawa J."/>
            <person name="Obokata J."/>
            <person name="Shigenobu S."/>
        </authorList>
    </citation>
    <scope>NUCLEOTIDE SEQUENCE [LARGE SCALE GENOMIC DNA]</scope>
</reference>
<feature type="region of interest" description="Disordered" evidence="1">
    <location>
        <begin position="1"/>
        <end position="88"/>
    </location>
</feature>
<keyword evidence="3" id="KW-1185">Reference proteome</keyword>
<feature type="compositionally biased region" description="Polar residues" evidence="1">
    <location>
        <begin position="44"/>
        <end position="56"/>
    </location>
</feature>
<gene>
    <name evidence="2" type="ORF">PoB_007713700</name>
</gene>
<dbReference type="Proteomes" id="UP000735302">
    <property type="component" value="Unassembled WGS sequence"/>
</dbReference>
<feature type="compositionally biased region" description="Basic residues" evidence="1">
    <location>
        <begin position="1"/>
        <end position="14"/>
    </location>
</feature>